<dbReference type="OrthoDB" id="9805754at2"/>
<evidence type="ECO:0000256" key="11">
    <source>
        <dbReference type="PIRSR" id="PIRSR000193-1"/>
    </source>
</evidence>
<dbReference type="GO" id="GO:0004735">
    <property type="term" value="F:pyrroline-5-carboxylate reductase activity"/>
    <property type="evidence" value="ECO:0007669"/>
    <property type="project" value="UniProtKB-UniRule"/>
</dbReference>
<comment type="function">
    <text evidence="8 9">Catalyzes the reduction of 1-pyrroline-5-carboxylate (PCA) to L-proline.</text>
</comment>
<dbReference type="InterPro" id="IPR000304">
    <property type="entry name" value="Pyrroline-COOH_reductase"/>
</dbReference>
<evidence type="ECO:0000256" key="12">
    <source>
        <dbReference type="RuleBase" id="RU003903"/>
    </source>
</evidence>
<dbReference type="Gene3D" id="3.40.50.720">
    <property type="entry name" value="NAD(P)-binding Rossmann-like Domain"/>
    <property type="match status" value="1"/>
</dbReference>
<dbReference type="Gene3D" id="1.10.3730.10">
    <property type="entry name" value="ProC C-terminal domain-like"/>
    <property type="match status" value="1"/>
</dbReference>
<evidence type="ECO:0000256" key="7">
    <source>
        <dbReference type="ARBA" id="ARBA00023002"/>
    </source>
</evidence>
<dbReference type="FunFam" id="1.10.3730.10:FF:000001">
    <property type="entry name" value="Pyrroline-5-carboxylate reductase"/>
    <property type="match status" value="1"/>
</dbReference>
<dbReference type="AlphaFoldDB" id="A0A2S6CPT0"/>
<dbReference type="Pfam" id="PF03807">
    <property type="entry name" value="F420_oxidored"/>
    <property type="match status" value="1"/>
</dbReference>
<evidence type="ECO:0000259" key="13">
    <source>
        <dbReference type="Pfam" id="PF03807"/>
    </source>
</evidence>
<feature type="binding site" evidence="11">
    <location>
        <begin position="71"/>
        <end position="74"/>
    </location>
    <ligand>
        <name>NADP(+)</name>
        <dbReference type="ChEBI" id="CHEBI:58349"/>
    </ligand>
</feature>
<dbReference type="HAMAP" id="MF_01925">
    <property type="entry name" value="P5C_reductase"/>
    <property type="match status" value="1"/>
</dbReference>
<evidence type="ECO:0000256" key="4">
    <source>
        <dbReference type="ARBA" id="ARBA00022605"/>
    </source>
</evidence>
<dbReference type="Proteomes" id="UP000239589">
    <property type="component" value="Unassembled WGS sequence"/>
</dbReference>
<comment type="caution">
    <text evidence="15">The sequence shown here is derived from an EMBL/GenBank/DDBJ whole genome shotgun (WGS) entry which is preliminary data.</text>
</comment>
<dbReference type="SUPFAM" id="SSF48179">
    <property type="entry name" value="6-phosphogluconate dehydrogenase C-terminal domain-like"/>
    <property type="match status" value="1"/>
</dbReference>
<keyword evidence="5 9" id="KW-0641">Proline biosynthesis</keyword>
<dbReference type="PANTHER" id="PTHR11645:SF0">
    <property type="entry name" value="PYRROLINE-5-CARBOXYLATE REDUCTASE 3"/>
    <property type="match status" value="1"/>
</dbReference>
<organism evidence="15 16">
    <name type="scientific">Cuspidothrix issatschenkoi CHARLIE-1</name>
    <dbReference type="NCBI Taxonomy" id="2052836"/>
    <lineage>
        <taxon>Bacteria</taxon>
        <taxon>Bacillati</taxon>
        <taxon>Cyanobacteriota</taxon>
        <taxon>Cyanophyceae</taxon>
        <taxon>Nostocales</taxon>
        <taxon>Aphanizomenonaceae</taxon>
        <taxon>Cuspidothrix</taxon>
    </lineage>
</organism>
<dbReference type="PIRSF" id="PIRSF000193">
    <property type="entry name" value="Pyrrol-5-carb_rd"/>
    <property type="match status" value="1"/>
</dbReference>
<dbReference type="UniPathway" id="UPA00098">
    <property type="reaction ID" value="UER00361"/>
</dbReference>
<dbReference type="EMBL" id="PGEM01000184">
    <property type="protein sequence ID" value="PPJ61707.1"/>
    <property type="molecule type" value="Genomic_DNA"/>
</dbReference>
<dbReference type="InterPro" id="IPR053790">
    <property type="entry name" value="P5CR-like_CS"/>
</dbReference>
<dbReference type="InterPro" id="IPR008927">
    <property type="entry name" value="6-PGluconate_DH-like_C_sf"/>
</dbReference>
<keyword evidence="3 9" id="KW-0963">Cytoplasm</keyword>
<proteinExistence type="inferred from homology"/>
<evidence type="ECO:0000256" key="9">
    <source>
        <dbReference type="HAMAP-Rule" id="MF_01925"/>
    </source>
</evidence>
<evidence type="ECO:0000259" key="14">
    <source>
        <dbReference type="Pfam" id="PF14748"/>
    </source>
</evidence>
<keyword evidence="6 9" id="KW-0521">NADP</keyword>
<dbReference type="PANTHER" id="PTHR11645">
    <property type="entry name" value="PYRROLINE-5-CARBOXYLATE REDUCTASE"/>
    <property type="match status" value="1"/>
</dbReference>
<accession>A0A2S6CPT0</accession>
<name>A0A2S6CPT0_9CYAN</name>
<evidence type="ECO:0000313" key="16">
    <source>
        <dbReference type="Proteomes" id="UP000239589"/>
    </source>
</evidence>
<evidence type="ECO:0000256" key="3">
    <source>
        <dbReference type="ARBA" id="ARBA00022490"/>
    </source>
</evidence>
<dbReference type="PROSITE" id="PS00521">
    <property type="entry name" value="P5CR"/>
    <property type="match status" value="1"/>
</dbReference>
<evidence type="ECO:0000256" key="2">
    <source>
        <dbReference type="ARBA" id="ARBA00005525"/>
    </source>
</evidence>
<keyword evidence="4 9" id="KW-0028">Amino-acid biosynthesis</keyword>
<comment type="similarity">
    <text evidence="2 9 12">Belongs to the pyrroline-5-carboxylate reductase family.</text>
</comment>
<evidence type="ECO:0000256" key="8">
    <source>
        <dbReference type="ARBA" id="ARBA00058118"/>
    </source>
</evidence>
<evidence type="ECO:0000256" key="5">
    <source>
        <dbReference type="ARBA" id="ARBA00022650"/>
    </source>
</evidence>
<comment type="pathway">
    <text evidence="9 12">Amino-acid biosynthesis; L-proline biosynthesis; L-proline from L-glutamate 5-semialdehyde: step 1/1.</text>
</comment>
<keyword evidence="7 9" id="KW-0560">Oxidoreductase</keyword>
<dbReference type="RefSeq" id="WP_104389382.1">
    <property type="nucleotide sequence ID" value="NZ_PGEM01000184.1"/>
</dbReference>
<comment type="subcellular location">
    <subcellularLocation>
        <location evidence="1 9">Cytoplasm</location>
    </subcellularLocation>
</comment>
<keyword evidence="16" id="KW-1185">Reference proteome</keyword>
<evidence type="ECO:0000256" key="6">
    <source>
        <dbReference type="ARBA" id="ARBA00022857"/>
    </source>
</evidence>
<evidence type="ECO:0000256" key="10">
    <source>
        <dbReference type="NCBIfam" id="TIGR00112"/>
    </source>
</evidence>
<sequence length="271" mass="28115">MTIKFGLIGGGVMGEALLSRLIVSGIYQASEIIVSEPQAERRSYLEAQYQVVVTTDNSLVVGEAKEAIMLAVKPQIFTAVTQELADILPQQTLPLIISILAGITLKQLEAAFVQMPVVRAMPNTPATVGAGVTAISLGAYTDGSHKQIAEQIFTAVGEVVEVPETLMDAVTGLSGSGPAYVALMIEALADGGVAVGLPRAIAKQLAVQTVLGTATLIQETKIHPAELKDRVTSPGGTTIAGVSALEKAGFRSAVIEAVKASKQRAQELGKG</sequence>
<dbReference type="InterPro" id="IPR029036">
    <property type="entry name" value="P5CR_dimer"/>
</dbReference>
<dbReference type="GO" id="GO:0055129">
    <property type="term" value="P:L-proline biosynthetic process"/>
    <property type="evidence" value="ECO:0007669"/>
    <property type="project" value="UniProtKB-UniRule"/>
</dbReference>
<comment type="catalytic activity">
    <reaction evidence="9">
        <text>L-proline + NAD(+) = (S)-1-pyrroline-5-carboxylate + NADH + 2 H(+)</text>
        <dbReference type="Rhea" id="RHEA:14105"/>
        <dbReference type="ChEBI" id="CHEBI:15378"/>
        <dbReference type="ChEBI" id="CHEBI:17388"/>
        <dbReference type="ChEBI" id="CHEBI:57540"/>
        <dbReference type="ChEBI" id="CHEBI:57945"/>
        <dbReference type="ChEBI" id="CHEBI:60039"/>
        <dbReference type="EC" id="1.5.1.2"/>
    </reaction>
</comment>
<feature type="domain" description="Pyrroline-5-carboxylate reductase dimerisation" evidence="14">
    <location>
        <begin position="164"/>
        <end position="268"/>
    </location>
</feature>
<dbReference type="NCBIfam" id="TIGR00112">
    <property type="entry name" value="proC"/>
    <property type="match status" value="1"/>
</dbReference>
<dbReference type="InterPro" id="IPR028939">
    <property type="entry name" value="P5C_Rdtase_cat_N"/>
</dbReference>
<feature type="binding site" evidence="11">
    <location>
        <begin position="8"/>
        <end position="13"/>
    </location>
    <ligand>
        <name>NADP(+)</name>
        <dbReference type="ChEBI" id="CHEBI:58349"/>
    </ligand>
</feature>
<feature type="domain" description="Pyrroline-5-carboxylate reductase catalytic N-terminal" evidence="13">
    <location>
        <begin position="4"/>
        <end position="102"/>
    </location>
</feature>
<protein>
    <recommendedName>
        <fullName evidence="9 10">Pyrroline-5-carboxylate reductase</fullName>
        <shortName evidence="9">P5C reductase</shortName>
        <shortName evidence="9">P5CR</shortName>
        <ecNumber evidence="9 10">1.5.1.2</ecNumber>
    </recommendedName>
    <alternativeName>
        <fullName evidence="9">PCA reductase</fullName>
    </alternativeName>
</protein>
<dbReference type="GO" id="GO:0005737">
    <property type="term" value="C:cytoplasm"/>
    <property type="evidence" value="ECO:0007669"/>
    <property type="project" value="UniProtKB-SubCell"/>
</dbReference>
<dbReference type="InterPro" id="IPR036291">
    <property type="entry name" value="NAD(P)-bd_dom_sf"/>
</dbReference>
<dbReference type="EC" id="1.5.1.2" evidence="9 10"/>
<dbReference type="FunFam" id="3.40.50.720:FF:000190">
    <property type="entry name" value="Pyrroline-5-carboxylate reductase"/>
    <property type="match status" value="1"/>
</dbReference>
<gene>
    <name evidence="9 15" type="primary">proC</name>
    <name evidence="15" type="ORF">CUN59_19460</name>
</gene>
<dbReference type="Pfam" id="PF14748">
    <property type="entry name" value="P5CR_dimer"/>
    <property type="match status" value="1"/>
</dbReference>
<comment type="catalytic activity">
    <reaction evidence="9 12">
        <text>L-proline + NADP(+) = (S)-1-pyrroline-5-carboxylate + NADPH + 2 H(+)</text>
        <dbReference type="Rhea" id="RHEA:14109"/>
        <dbReference type="ChEBI" id="CHEBI:15378"/>
        <dbReference type="ChEBI" id="CHEBI:17388"/>
        <dbReference type="ChEBI" id="CHEBI:57783"/>
        <dbReference type="ChEBI" id="CHEBI:58349"/>
        <dbReference type="ChEBI" id="CHEBI:60039"/>
        <dbReference type="EC" id="1.5.1.2"/>
    </reaction>
</comment>
<dbReference type="SUPFAM" id="SSF51735">
    <property type="entry name" value="NAD(P)-binding Rossmann-fold domains"/>
    <property type="match status" value="1"/>
</dbReference>
<evidence type="ECO:0000256" key="1">
    <source>
        <dbReference type="ARBA" id="ARBA00004496"/>
    </source>
</evidence>
<reference evidence="15 16" key="1">
    <citation type="submission" date="2018-02" db="EMBL/GenBank/DDBJ databases">
        <title>Discovery of a pederin family compound in a non-symbiotic bloom-forming cyanobacterium.</title>
        <authorList>
            <person name="Kust A."/>
            <person name="Mares J."/>
            <person name="Jokela J."/>
            <person name="Urajova P."/>
            <person name="Hajek J."/>
            <person name="Saurav K."/>
            <person name="Voracova K."/>
            <person name="Fewer D.P."/>
            <person name="Haapaniemi E."/>
            <person name="Permi P."/>
            <person name="Rehakova K."/>
            <person name="Sivonen K."/>
            <person name="Hrouzek P."/>
        </authorList>
    </citation>
    <scope>NUCLEOTIDE SEQUENCE [LARGE SCALE GENOMIC DNA]</scope>
    <source>
        <strain evidence="15 16">CHARLIE-1</strain>
    </source>
</reference>
<evidence type="ECO:0000313" key="15">
    <source>
        <dbReference type="EMBL" id="PPJ61707.1"/>
    </source>
</evidence>